<gene>
    <name evidence="1" type="ORF">Sradi_6792300</name>
</gene>
<comment type="caution">
    <text evidence="1">The sequence shown here is derived from an EMBL/GenBank/DDBJ whole genome shotgun (WGS) entry which is preliminary data.</text>
</comment>
<proteinExistence type="predicted"/>
<accession>A0AAW2JSG2</accession>
<protein>
    <submittedName>
        <fullName evidence="1">Uncharacterized protein</fullName>
    </submittedName>
</protein>
<sequence length="73" mass="7831">MRLMANLRLQGNCQGEELVNAALAGAAPASMTTRIEFAVAVVRKESSQISVIGKWMHAPVSFVLASLDLFTVL</sequence>
<name>A0AAW2JSG2_SESRA</name>
<dbReference type="EMBL" id="JACGWJ010000032">
    <property type="protein sequence ID" value="KAL0297402.1"/>
    <property type="molecule type" value="Genomic_DNA"/>
</dbReference>
<reference evidence="1" key="1">
    <citation type="submission" date="2020-06" db="EMBL/GenBank/DDBJ databases">
        <authorList>
            <person name="Li T."/>
            <person name="Hu X."/>
            <person name="Zhang T."/>
            <person name="Song X."/>
            <person name="Zhang H."/>
            <person name="Dai N."/>
            <person name="Sheng W."/>
            <person name="Hou X."/>
            <person name="Wei L."/>
        </authorList>
    </citation>
    <scope>NUCLEOTIDE SEQUENCE</scope>
    <source>
        <strain evidence="1">G02</strain>
        <tissue evidence="1">Leaf</tissue>
    </source>
</reference>
<evidence type="ECO:0000313" key="1">
    <source>
        <dbReference type="EMBL" id="KAL0297402.1"/>
    </source>
</evidence>
<reference evidence="1" key="2">
    <citation type="journal article" date="2024" name="Plant">
        <title>Genomic evolution and insights into agronomic trait innovations of Sesamum species.</title>
        <authorList>
            <person name="Miao H."/>
            <person name="Wang L."/>
            <person name="Qu L."/>
            <person name="Liu H."/>
            <person name="Sun Y."/>
            <person name="Le M."/>
            <person name="Wang Q."/>
            <person name="Wei S."/>
            <person name="Zheng Y."/>
            <person name="Lin W."/>
            <person name="Duan Y."/>
            <person name="Cao H."/>
            <person name="Xiong S."/>
            <person name="Wang X."/>
            <person name="Wei L."/>
            <person name="Li C."/>
            <person name="Ma Q."/>
            <person name="Ju M."/>
            <person name="Zhao R."/>
            <person name="Li G."/>
            <person name="Mu C."/>
            <person name="Tian Q."/>
            <person name="Mei H."/>
            <person name="Zhang T."/>
            <person name="Gao T."/>
            <person name="Zhang H."/>
        </authorList>
    </citation>
    <scope>NUCLEOTIDE SEQUENCE</scope>
    <source>
        <strain evidence="1">G02</strain>
    </source>
</reference>
<organism evidence="1">
    <name type="scientific">Sesamum radiatum</name>
    <name type="common">Black benniseed</name>
    <dbReference type="NCBI Taxonomy" id="300843"/>
    <lineage>
        <taxon>Eukaryota</taxon>
        <taxon>Viridiplantae</taxon>
        <taxon>Streptophyta</taxon>
        <taxon>Embryophyta</taxon>
        <taxon>Tracheophyta</taxon>
        <taxon>Spermatophyta</taxon>
        <taxon>Magnoliopsida</taxon>
        <taxon>eudicotyledons</taxon>
        <taxon>Gunneridae</taxon>
        <taxon>Pentapetalae</taxon>
        <taxon>asterids</taxon>
        <taxon>lamiids</taxon>
        <taxon>Lamiales</taxon>
        <taxon>Pedaliaceae</taxon>
        <taxon>Sesamum</taxon>
    </lineage>
</organism>
<dbReference type="AlphaFoldDB" id="A0AAW2JSG2"/>